<dbReference type="Proteomes" id="UP001211065">
    <property type="component" value="Unassembled WGS sequence"/>
</dbReference>
<name>A0AAD5XV44_9FUNG</name>
<feature type="transmembrane region" description="Helical" evidence="2">
    <location>
        <begin position="86"/>
        <end position="111"/>
    </location>
</feature>
<gene>
    <name evidence="3" type="ORF">HK099_005208</name>
</gene>
<reference evidence="3" key="1">
    <citation type="submission" date="2020-05" db="EMBL/GenBank/DDBJ databases">
        <title>Phylogenomic resolution of chytrid fungi.</title>
        <authorList>
            <person name="Stajich J.E."/>
            <person name="Amses K."/>
            <person name="Simmons R."/>
            <person name="Seto K."/>
            <person name="Myers J."/>
            <person name="Bonds A."/>
            <person name="Quandt C.A."/>
            <person name="Barry K."/>
            <person name="Liu P."/>
            <person name="Grigoriev I."/>
            <person name="Longcore J.E."/>
            <person name="James T.Y."/>
        </authorList>
    </citation>
    <scope>NUCLEOTIDE SEQUENCE</scope>
    <source>
        <strain evidence="3">JEL0476</strain>
    </source>
</reference>
<accession>A0AAD5XV44</accession>
<evidence type="ECO:0000313" key="3">
    <source>
        <dbReference type="EMBL" id="KAJ3218064.1"/>
    </source>
</evidence>
<protein>
    <submittedName>
        <fullName evidence="3">Uncharacterized protein</fullName>
    </submittedName>
</protein>
<keyword evidence="2" id="KW-0812">Transmembrane</keyword>
<keyword evidence="2" id="KW-0472">Membrane</keyword>
<sequence length="232" mass="26522">MKESLDREQKSSIKSEKNFKKKIKKKNQKVDVKSATDPPTLTYNEYFTTVETKEPTIIPTFTLPKEQTSLLSNDNTSISPLSTSHLIAILIPTLIILFFFFLLLLILFIYIKIIKKKQKKRQANSSSNLNLKKKPQDSFFTKTPKMFNVKEKKVFALLQPLGSTSGYSLTPSLSDSAAGTYDHRFSLERIIRKENPFTTETITEEKETEMVRNVDFIEILGSNDEVVNATQV</sequence>
<keyword evidence="4" id="KW-1185">Reference proteome</keyword>
<dbReference type="EMBL" id="JADGJW010000398">
    <property type="protein sequence ID" value="KAJ3218064.1"/>
    <property type="molecule type" value="Genomic_DNA"/>
</dbReference>
<feature type="region of interest" description="Disordered" evidence="1">
    <location>
        <begin position="1"/>
        <end position="36"/>
    </location>
</feature>
<dbReference type="AlphaFoldDB" id="A0AAD5XV44"/>
<organism evidence="3 4">
    <name type="scientific">Clydaea vesicula</name>
    <dbReference type="NCBI Taxonomy" id="447962"/>
    <lineage>
        <taxon>Eukaryota</taxon>
        <taxon>Fungi</taxon>
        <taxon>Fungi incertae sedis</taxon>
        <taxon>Chytridiomycota</taxon>
        <taxon>Chytridiomycota incertae sedis</taxon>
        <taxon>Chytridiomycetes</taxon>
        <taxon>Lobulomycetales</taxon>
        <taxon>Lobulomycetaceae</taxon>
        <taxon>Clydaea</taxon>
    </lineage>
</organism>
<feature type="compositionally biased region" description="Basic and acidic residues" evidence="1">
    <location>
        <begin position="1"/>
        <end position="18"/>
    </location>
</feature>
<evidence type="ECO:0000256" key="2">
    <source>
        <dbReference type="SAM" id="Phobius"/>
    </source>
</evidence>
<keyword evidence="2" id="KW-1133">Transmembrane helix</keyword>
<evidence type="ECO:0000256" key="1">
    <source>
        <dbReference type="SAM" id="MobiDB-lite"/>
    </source>
</evidence>
<comment type="caution">
    <text evidence="3">The sequence shown here is derived from an EMBL/GenBank/DDBJ whole genome shotgun (WGS) entry which is preliminary data.</text>
</comment>
<proteinExistence type="predicted"/>
<evidence type="ECO:0000313" key="4">
    <source>
        <dbReference type="Proteomes" id="UP001211065"/>
    </source>
</evidence>
<dbReference type="Gene3D" id="1.20.1070.10">
    <property type="entry name" value="Rhodopsin 7-helix transmembrane proteins"/>
    <property type="match status" value="1"/>
</dbReference>